<dbReference type="GO" id="GO:0000166">
    <property type="term" value="F:nucleotide binding"/>
    <property type="evidence" value="ECO:0007669"/>
    <property type="project" value="InterPro"/>
</dbReference>
<feature type="domain" description="Gfo/Idh/MocA-like oxidoreductase N-terminal" evidence="3">
    <location>
        <begin position="59"/>
        <end position="138"/>
    </location>
</feature>
<sequence>MSKTLKLGMIGLDTSHVSAFAALLNDPDHPYHVAGGRIEVAYPGIPSQDFELSYSRIGKYTEELSGKYGVAILESAEAVAEQSDAVLLVSVDGRVHLDLFKRIVSFGKPVFIDKPLAVSSREAEEIFALARQYKVPLMSCSSLRYAEALTEELSGAKDDDKILGADCYGPMTIESALPDFFWYGIHSVEILYRIMGKGCVSLSVTTNEDYDVITGTWEDGRIGVVRGNRKGNNQFGALIHRSKTNRLVEAGAHPKPTYAGMLERIMSMFHSGQSDIDPAETLEIIRFLECANQSRRSGATVKL</sequence>
<keyword evidence="5" id="KW-1185">Reference proteome</keyword>
<dbReference type="GO" id="GO:0016491">
    <property type="term" value="F:oxidoreductase activity"/>
    <property type="evidence" value="ECO:0007669"/>
    <property type="project" value="UniProtKB-KW"/>
</dbReference>
<dbReference type="PANTHER" id="PTHR43708:SF5">
    <property type="entry name" value="CONSERVED EXPRESSED OXIDOREDUCTASE (EUROFUNG)-RELATED"/>
    <property type="match status" value="1"/>
</dbReference>
<evidence type="ECO:0000259" key="3">
    <source>
        <dbReference type="Pfam" id="PF01408"/>
    </source>
</evidence>
<dbReference type="Proteomes" id="UP000612456">
    <property type="component" value="Unassembled WGS sequence"/>
</dbReference>
<evidence type="ECO:0000313" key="5">
    <source>
        <dbReference type="Proteomes" id="UP000612456"/>
    </source>
</evidence>
<gene>
    <name evidence="4" type="ORF">GCM10010911_52740</name>
</gene>
<dbReference type="RefSeq" id="WP_188996692.1">
    <property type="nucleotide sequence ID" value="NZ_BMHP01000004.1"/>
</dbReference>
<dbReference type="AlphaFoldDB" id="A0A917E181"/>
<dbReference type="Pfam" id="PF01408">
    <property type="entry name" value="GFO_IDH_MocA"/>
    <property type="match status" value="1"/>
</dbReference>
<dbReference type="Gene3D" id="3.40.50.720">
    <property type="entry name" value="NAD(P)-binding Rossmann-like Domain"/>
    <property type="match status" value="1"/>
</dbReference>
<dbReference type="InterPro" id="IPR036291">
    <property type="entry name" value="NAD(P)-bd_dom_sf"/>
</dbReference>
<reference evidence="4" key="2">
    <citation type="submission" date="2020-09" db="EMBL/GenBank/DDBJ databases">
        <authorList>
            <person name="Sun Q."/>
            <person name="Zhou Y."/>
        </authorList>
    </citation>
    <scope>NUCLEOTIDE SEQUENCE</scope>
    <source>
        <strain evidence="4">CGMCC 1.15178</strain>
    </source>
</reference>
<dbReference type="InterPro" id="IPR000683">
    <property type="entry name" value="Gfo/Idh/MocA-like_OxRdtase_N"/>
</dbReference>
<protein>
    <submittedName>
        <fullName evidence="4">Dehydrogenase</fullName>
    </submittedName>
</protein>
<keyword evidence="2" id="KW-0560">Oxidoreductase</keyword>
<reference evidence="4" key="1">
    <citation type="journal article" date="2014" name="Int. J. Syst. Evol. Microbiol.">
        <title>Complete genome sequence of Corynebacterium casei LMG S-19264T (=DSM 44701T), isolated from a smear-ripened cheese.</title>
        <authorList>
            <consortium name="US DOE Joint Genome Institute (JGI-PGF)"/>
            <person name="Walter F."/>
            <person name="Albersmeier A."/>
            <person name="Kalinowski J."/>
            <person name="Ruckert C."/>
        </authorList>
    </citation>
    <scope>NUCLEOTIDE SEQUENCE</scope>
    <source>
        <strain evidence="4">CGMCC 1.15178</strain>
    </source>
</reference>
<evidence type="ECO:0000256" key="2">
    <source>
        <dbReference type="ARBA" id="ARBA00023002"/>
    </source>
</evidence>
<comment type="caution">
    <text evidence="4">The sequence shown here is derived from an EMBL/GenBank/DDBJ whole genome shotgun (WGS) entry which is preliminary data.</text>
</comment>
<proteinExistence type="inferred from homology"/>
<dbReference type="SUPFAM" id="SSF51735">
    <property type="entry name" value="NAD(P)-binding Rossmann-fold domains"/>
    <property type="match status" value="1"/>
</dbReference>
<organism evidence="4 5">
    <name type="scientific">Paenibacillus nasutitermitis</name>
    <dbReference type="NCBI Taxonomy" id="1652958"/>
    <lineage>
        <taxon>Bacteria</taxon>
        <taxon>Bacillati</taxon>
        <taxon>Bacillota</taxon>
        <taxon>Bacilli</taxon>
        <taxon>Bacillales</taxon>
        <taxon>Paenibacillaceae</taxon>
        <taxon>Paenibacillus</taxon>
    </lineage>
</organism>
<dbReference type="InterPro" id="IPR051317">
    <property type="entry name" value="Gfo/Idh/MocA_oxidoreduct"/>
</dbReference>
<evidence type="ECO:0000256" key="1">
    <source>
        <dbReference type="ARBA" id="ARBA00010928"/>
    </source>
</evidence>
<dbReference type="PANTHER" id="PTHR43708">
    <property type="entry name" value="CONSERVED EXPRESSED OXIDOREDUCTASE (EUROFUNG)"/>
    <property type="match status" value="1"/>
</dbReference>
<dbReference type="EMBL" id="BMHP01000004">
    <property type="protein sequence ID" value="GGD87726.1"/>
    <property type="molecule type" value="Genomic_DNA"/>
</dbReference>
<name>A0A917E181_9BACL</name>
<evidence type="ECO:0000313" key="4">
    <source>
        <dbReference type="EMBL" id="GGD87726.1"/>
    </source>
</evidence>
<comment type="similarity">
    <text evidence="1">Belongs to the Gfo/Idh/MocA family.</text>
</comment>
<accession>A0A917E181</accession>